<dbReference type="Proteomes" id="UP000789366">
    <property type="component" value="Unassembled WGS sequence"/>
</dbReference>
<keyword evidence="2" id="KW-1185">Reference proteome</keyword>
<gene>
    <name evidence="1" type="ORF">SPELUC_LOCUS9041</name>
</gene>
<accession>A0ACA9NJ23</accession>
<feature type="non-terminal residue" evidence="1">
    <location>
        <position position="194"/>
    </location>
</feature>
<evidence type="ECO:0000313" key="2">
    <source>
        <dbReference type="Proteomes" id="UP000789366"/>
    </source>
</evidence>
<proteinExistence type="predicted"/>
<comment type="caution">
    <text evidence="1">The sequence shown here is derived from an EMBL/GenBank/DDBJ whole genome shotgun (WGS) entry which is preliminary data.</text>
</comment>
<feature type="non-terminal residue" evidence="1">
    <location>
        <position position="1"/>
    </location>
</feature>
<reference evidence="1" key="1">
    <citation type="submission" date="2021-06" db="EMBL/GenBank/DDBJ databases">
        <authorList>
            <person name="Kallberg Y."/>
            <person name="Tangrot J."/>
            <person name="Rosling A."/>
        </authorList>
    </citation>
    <scope>NUCLEOTIDE SEQUENCE</scope>
    <source>
        <strain evidence="1">28 12/20/2015</strain>
    </source>
</reference>
<evidence type="ECO:0000313" key="1">
    <source>
        <dbReference type="EMBL" id="CAG8654442.1"/>
    </source>
</evidence>
<organism evidence="1 2">
    <name type="scientific">Cetraspora pellucida</name>
    <dbReference type="NCBI Taxonomy" id="1433469"/>
    <lineage>
        <taxon>Eukaryota</taxon>
        <taxon>Fungi</taxon>
        <taxon>Fungi incertae sedis</taxon>
        <taxon>Mucoromycota</taxon>
        <taxon>Glomeromycotina</taxon>
        <taxon>Glomeromycetes</taxon>
        <taxon>Diversisporales</taxon>
        <taxon>Gigasporaceae</taxon>
        <taxon>Cetraspora</taxon>
    </lineage>
</organism>
<sequence>TTLAIKKLEDNGFKLTESNDHDISVIHAIQIKRTVNQSYSISDHNVNFKTMVLDKYMLVPKGEYKKLVSQKDINQLRQNLSQAKEEMQILQTKLHKDVLYNPDDFITMLNNYNLNLKSFFNAMVEMTSPKEKNSDVNKHRIIDAGISLMTMELLKQGIDALATLGITASYRVIVAKRCKLLKAQDQISKYIFKI</sequence>
<name>A0ACA9NJ23_9GLOM</name>
<dbReference type="EMBL" id="CAJVPW010014511">
    <property type="protein sequence ID" value="CAG8654442.1"/>
    <property type="molecule type" value="Genomic_DNA"/>
</dbReference>
<protein>
    <submittedName>
        <fullName evidence="1">5020_t:CDS:1</fullName>
    </submittedName>
</protein>